<comment type="caution">
    <text evidence="1">The sequence shown here is derived from an EMBL/GenBank/DDBJ whole genome shotgun (WGS) entry which is preliminary data.</text>
</comment>
<protein>
    <submittedName>
        <fullName evidence="1">Uncharacterized protein</fullName>
    </submittedName>
</protein>
<dbReference type="OrthoDB" id="4730252at2759"/>
<name>A0A135UZC0_9PEZI</name>
<dbReference type="EMBL" id="JFFI01000831">
    <property type="protein sequence ID" value="KXH65749.1"/>
    <property type="molecule type" value="Genomic_DNA"/>
</dbReference>
<dbReference type="AlphaFoldDB" id="A0A135UZC0"/>
<dbReference type="Proteomes" id="UP000070121">
    <property type="component" value="Unassembled WGS sequence"/>
</dbReference>
<evidence type="ECO:0000313" key="1">
    <source>
        <dbReference type="EMBL" id="KXH65749.1"/>
    </source>
</evidence>
<gene>
    <name evidence="1" type="ORF">CSAL01_05546</name>
</gene>
<keyword evidence="2" id="KW-1185">Reference proteome</keyword>
<proteinExistence type="predicted"/>
<accession>A0A135UZC0</accession>
<sequence length="146" mass="17063">MADTMSYDFVPVYMLTKLTKEEEEIFTSAISAPEEDDYLRPKLVHWTSDVDVSVEKDLLPMNKKLESESMLEFQSFFFYADRKSVEDSGTIVAGHDWGTLYLNNMQMSELIDMHGEEIHILEDADWDAQTLEKRRREELGKIKDEL</sequence>
<organism evidence="1 2">
    <name type="scientific">Colletotrichum salicis</name>
    <dbReference type="NCBI Taxonomy" id="1209931"/>
    <lineage>
        <taxon>Eukaryota</taxon>
        <taxon>Fungi</taxon>
        <taxon>Dikarya</taxon>
        <taxon>Ascomycota</taxon>
        <taxon>Pezizomycotina</taxon>
        <taxon>Sordariomycetes</taxon>
        <taxon>Hypocreomycetidae</taxon>
        <taxon>Glomerellales</taxon>
        <taxon>Glomerellaceae</taxon>
        <taxon>Colletotrichum</taxon>
        <taxon>Colletotrichum acutatum species complex</taxon>
    </lineage>
</organism>
<evidence type="ECO:0000313" key="2">
    <source>
        <dbReference type="Proteomes" id="UP000070121"/>
    </source>
</evidence>
<reference evidence="1 2" key="1">
    <citation type="submission" date="2014-02" db="EMBL/GenBank/DDBJ databases">
        <title>The genome sequence of Colletotrichum salicis CBS 607.94.</title>
        <authorList>
            <person name="Baroncelli R."/>
            <person name="Thon M.R."/>
        </authorList>
    </citation>
    <scope>NUCLEOTIDE SEQUENCE [LARGE SCALE GENOMIC DNA]</scope>
    <source>
        <strain evidence="1 2">CBS 607.94</strain>
    </source>
</reference>